<keyword evidence="3" id="KW-1185">Reference proteome</keyword>
<evidence type="ECO:0000313" key="2">
    <source>
        <dbReference type="EMBL" id="MFC4105379.1"/>
    </source>
</evidence>
<proteinExistence type="predicted"/>
<comment type="caution">
    <text evidence="2">The sequence shown here is derived from an EMBL/GenBank/DDBJ whole genome shotgun (WGS) entry which is preliminary data.</text>
</comment>
<dbReference type="Proteomes" id="UP001595868">
    <property type="component" value="Unassembled WGS sequence"/>
</dbReference>
<protein>
    <submittedName>
        <fullName evidence="2">Plasmid pRiA4b ORF-3 family protein</fullName>
    </submittedName>
</protein>
<dbReference type="InterPro" id="IPR024047">
    <property type="entry name" value="MM3350-like_sf"/>
</dbReference>
<dbReference type="SUPFAM" id="SSF159941">
    <property type="entry name" value="MM3350-like"/>
    <property type="match status" value="1"/>
</dbReference>
<organism evidence="2 3">
    <name type="scientific">Micromonospora zhanjiangensis</name>
    <dbReference type="NCBI Taxonomy" id="1522057"/>
    <lineage>
        <taxon>Bacteria</taxon>
        <taxon>Bacillati</taxon>
        <taxon>Actinomycetota</taxon>
        <taxon>Actinomycetes</taxon>
        <taxon>Micromonosporales</taxon>
        <taxon>Micromonosporaceae</taxon>
        <taxon>Micromonospora</taxon>
    </lineage>
</organism>
<dbReference type="PANTHER" id="PTHR41878">
    <property type="entry name" value="LEXA REPRESSOR-RELATED"/>
    <property type="match status" value="1"/>
</dbReference>
<dbReference type="PANTHER" id="PTHR41878:SF1">
    <property type="entry name" value="TNPR PROTEIN"/>
    <property type="match status" value="1"/>
</dbReference>
<dbReference type="InterPro" id="IPR012912">
    <property type="entry name" value="Plasmid_pRiA4b_Orf3-like"/>
</dbReference>
<reference evidence="3" key="1">
    <citation type="journal article" date="2019" name="Int. J. Syst. Evol. Microbiol.">
        <title>The Global Catalogue of Microorganisms (GCM) 10K type strain sequencing project: providing services to taxonomists for standard genome sequencing and annotation.</title>
        <authorList>
            <consortium name="The Broad Institute Genomics Platform"/>
            <consortium name="The Broad Institute Genome Sequencing Center for Infectious Disease"/>
            <person name="Wu L."/>
            <person name="Ma J."/>
        </authorList>
    </citation>
    <scope>NUCLEOTIDE SEQUENCE [LARGE SCALE GENOMIC DNA]</scope>
    <source>
        <strain evidence="3">2902at01</strain>
    </source>
</reference>
<dbReference type="EMBL" id="JBHSBN010000002">
    <property type="protein sequence ID" value="MFC4105379.1"/>
    <property type="molecule type" value="Genomic_DNA"/>
</dbReference>
<dbReference type="Gene3D" id="3.10.290.30">
    <property type="entry name" value="MM3350-like"/>
    <property type="match status" value="1"/>
</dbReference>
<name>A0ABV8KH53_9ACTN</name>
<accession>A0ABV8KH53</accession>
<evidence type="ECO:0000313" key="3">
    <source>
        <dbReference type="Proteomes" id="UP001595868"/>
    </source>
</evidence>
<dbReference type="Pfam" id="PF07929">
    <property type="entry name" value="PRiA4_ORF3"/>
    <property type="match status" value="1"/>
</dbReference>
<gene>
    <name evidence="2" type="ORF">ACFOX0_05420</name>
</gene>
<sequence>MSRQIFQLKVTLSDVTPPVWRRVLVPGGYTLDRLHRVFQLALGWQNYHLHSFDVDGVQYGEPDPDGELIVRDELEHRLDAVLGKGTRFRYVYDFGDWWEHEVTVEDIFGADPDERYPVCVVGERACPPEDCGGPFGYRTMLAALADPAHPEHDSTRRWLGRPFDPEEFDPHRASTLLRRLC</sequence>
<evidence type="ECO:0000259" key="1">
    <source>
        <dbReference type="Pfam" id="PF07929"/>
    </source>
</evidence>
<feature type="domain" description="Plasmid pRiA4b Orf3-like" evidence="1">
    <location>
        <begin position="4"/>
        <end position="171"/>
    </location>
</feature>
<dbReference type="RefSeq" id="WP_377542418.1">
    <property type="nucleotide sequence ID" value="NZ_JBHSBN010000002.1"/>
</dbReference>